<dbReference type="Proteomes" id="UP000492821">
    <property type="component" value="Unassembled WGS sequence"/>
</dbReference>
<keyword evidence="2" id="KW-0472">Membrane</keyword>
<feature type="transmembrane region" description="Helical" evidence="2">
    <location>
        <begin position="12"/>
        <end position="31"/>
    </location>
</feature>
<reference evidence="3" key="1">
    <citation type="journal article" date="2013" name="Genetics">
        <title>The draft genome and transcriptome of Panagrellus redivivus are shaped by the harsh demands of a free-living lifestyle.</title>
        <authorList>
            <person name="Srinivasan J."/>
            <person name="Dillman A.R."/>
            <person name="Macchietto M.G."/>
            <person name="Heikkinen L."/>
            <person name="Lakso M."/>
            <person name="Fracchia K.M."/>
            <person name="Antoshechkin I."/>
            <person name="Mortazavi A."/>
            <person name="Wong G."/>
            <person name="Sternberg P.W."/>
        </authorList>
    </citation>
    <scope>NUCLEOTIDE SEQUENCE [LARGE SCALE GENOMIC DNA]</scope>
    <source>
        <strain evidence="3">MT8872</strain>
    </source>
</reference>
<evidence type="ECO:0000256" key="1">
    <source>
        <dbReference type="SAM" id="MobiDB-lite"/>
    </source>
</evidence>
<keyword evidence="3" id="KW-1185">Reference proteome</keyword>
<evidence type="ECO:0000313" key="3">
    <source>
        <dbReference type="Proteomes" id="UP000492821"/>
    </source>
</evidence>
<keyword evidence="2" id="KW-0812">Transmembrane</keyword>
<dbReference type="WBParaSite" id="Pan_g7509.t1">
    <property type="protein sequence ID" value="Pan_g7509.t1"/>
    <property type="gene ID" value="Pan_g7509"/>
</dbReference>
<organism evidence="3 4">
    <name type="scientific">Panagrellus redivivus</name>
    <name type="common">Microworm</name>
    <dbReference type="NCBI Taxonomy" id="6233"/>
    <lineage>
        <taxon>Eukaryota</taxon>
        <taxon>Metazoa</taxon>
        <taxon>Ecdysozoa</taxon>
        <taxon>Nematoda</taxon>
        <taxon>Chromadorea</taxon>
        <taxon>Rhabditida</taxon>
        <taxon>Tylenchina</taxon>
        <taxon>Panagrolaimomorpha</taxon>
        <taxon>Panagrolaimoidea</taxon>
        <taxon>Panagrolaimidae</taxon>
        <taxon>Panagrellus</taxon>
    </lineage>
</organism>
<sequence>MTSADSDWHWLIATVFAILYTCLISSVGICAKKAKPTPAAAPPPKKPTTATDTKTSAAPPAGATADAAEADGHYEDVTVG</sequence>
<accession>A0A7E4W7F6</accession>
<evidence type="ECO:0000313" key="4">
    <source>
        <dbReference type="WBParaSite" id="Pan_g7509.t1"/>
    </source>
</evidence>
<feature type="compositionally biased region" description="Low complexity" evidence="1">
    <location>
        <begin position="47"/>
        <end position="67"/>
    </location>
</feature>
<name>A0A7E4W7F6_PANRE</name>
<feature type="region of interest" description="Disordered" evidence="1">
    <location>
        <begin position="34"/>
        <end position="80"/>
    </location>
</feature>
<dbReference type="AlphaFoldDB" id="A0A7E4W7F6"/>
<protein>
    <submittedName>
        <fullName evidence="4">Uncharacterized protein</fullName>
    </submittedName>
</protein>
<feature type="compositionally biased region" description="Basic and acidic residues" evidence="1">
    <location>
        <begin position="70"/>
        <end position="80"/>
    </location>
</feature>
<proteinExistence type="predicted"/>
<keyword evidence="2" id="KW-1133">Transmembrane helix</keyword>
<evidence type="ECO:0000256" key="2">
    <source>
        <dbReference type="SAM" id="Phobius"/>
    </source>
</evidence>
<reference evidence="4" key="2">
    <citation type="submission" date="2020-10" db="UniProtKB">
        <authorList>
            <consortium name="WormBaseParasite"/>
        </authorList>
    </citation>
    <scope>IDENTIFICATION</scope>
</reference>